<dbReference type="EMBL" id="BKZV01000003">
    <property type="protein sequence ID" value="GER83927.1"/>
    <property type="molecule type" value="Genomic_DNA"/>
</dbReference>
<dbReference type="Pfam" id="PF13489">
    <property type="entry name" value="Methyltransf_23"/>
    <property type="match status" value="1"/>
</dbReference>
<accession>A0A5J4KB20</accession>
<dbReference type="InterPro" id="IPR029063">
    <property type="entry name" value="SAM-dependent_MTases_sf"/>
</dbReference>
<keyword evidence="3" id="KW-1185">Reference proteome</keyword>
<feature type="region of interest" description="Disordered" evidence="1">
    <location>
        <begin position="1"/>
        <end position="23"/>
    </location>
</feature>
<dbReference type="PANTHER" id="PTHR43861">
    <property type="entry name" value="TRANS-ACONITATE 2-METHYLTRANSFERASE-RELATED"/>
    <property type="match status" value="1"/>
</dbReference>
<dbReference type="AlphaFoldDB" id="A0A5J4KB20"/>
<name>A0A5J4KB20_9CHLR</name>
<reference evidence="2 3" key="1">
    <citation type="journal article" date="2019" name="Int. J. Syst. Evol. Microbiol.">
        <title>Thermogemmatispora aurantia sp. nov. and Thermogemmatispora argillosa sp. nov., within the class Ktedonobacteria, and emended description of the genus Thermogemmatispora.</title>
        <authorList>
            <person name="Zheng Y."/>
            <person name="Wang C.M."/>
            <person name="Sakai Y."/>
            <person name="Abe K."/>
            <person name="Yokota A."/>
            <person name="Yabe S."/>
        </authorList>
    </citation>
    <scope>NUCLEOTIDE SEQUENCE [LARGE SCALE GENOMIC DNA]</scope>
    <source>
        <strain evidence="2 3">A1-2</strain>
    </source>
</reference>
<protein>
    <recommendedName>
        <fullName evidence="4">Methyltransferase type 11 domain-containing protein</fullName>
    </recommendedName>
</protein>
<dbReference type="CDD" id="cd02440">
    <property type="entry name" value="AdoMet_MTases"/>
    <property type="match status" value="1"/>
</dbReference>
<evidence type="ECO:0000256" key="1">
    <source>
        <dbReference type="SAM" id="MobiDB-lite"/>
    </source>
</evidence>
<comment type="caution">
    <text evidence="2">The sequence shown here is derived from an EMBL/GenBank/DDBJ whole genome shotgun (WGS) entry which is preliminary data.</text>
</comment>
<dbReference type="RefSeq" id="WP_151728619.1">
    <property type="nucleotide sequence ID" value="NZ_BKZV01000003.1"/>
</dbReference>
<dbReference type="Gene3D" id="3.40.50.150">
    <property type="entry name" value="Vaccinia Virus protein VP39"/>
    <property type="match status" value="1"/>
</dbReference>
<proteinExistence type="predicted"/>
<dbReference type="Proteomes" id="UP000334820">
    <property type="component" value="Unassembled WGS sequence"/>
</dbReference>
<evidence type="ECO:0008006" key="4">
    <source>
        <dbReference type="Google" id="ProtNLM"/>
    </source>
</evidence>
<feature type="compositionally biased region" description="Polar residues" evidence="1">
    <location>
        <begin position="1"/>
        <end position="10"/>
    </location>
</feature>
<dbReference type="SUPFAM" id="SSF53335">
    <property type="entry name" value="S-adenosyl-L-methionine-dependent methyltransferases"/>
    <property type="match status" value="1"/>
</dbReference>
<organism evidence="2 3">
    <name type="scientific">Thermogemmatispora aurantia</name>
    <dbReference type="NCBI Taxonomy" id="2045279"/>
    <lineage>
        <taxon>Bacteria</taxon>
        <taxon>Bacillati</taxon>
        <taxon>Chloroflexota</taxon>
        <taxon>Ktedonobacteria</taxon>
        <taxon>Thermogemmatisporales</taxon>
        <taxon>Thermogemmatisporaceae</taxon>
        <taxon>Thermogemmatispora</taxon>
    </lineage>
</organism>
<evidence type="ECO:0000313" key="2">
    <source>
        <dbReference type="EMBL" id="GER83927.1"/>
    </source>
</evidence>
<sequence>MNPASEQQEGADSRERDVSDGYAQETTIAQRALTREEATELVRQRYPAHADTAPCAACGSVRTAPFTWRRGFRIAECRECGFLWVDPMPRAEDMWVFYNRRRWQPYPPEVVQRKFRPELQVVLSCVPSGSWVVDVGCSHGQFASLLRARGYQVVGVDIDSEALAYASRQYGLQVYQGDLSLLSFDRQFDAVTILSSLEHMVNPFEVVAAAARMLRPGGALIISTPRGDGLIPSMSRRLFLPALGVWEFLSPPSHLTYFTQRSLAAMMRRTGFQHITFYDRARDRDYKKRELREALQDSQRGSSWVGTLYLQLRHLRFLARCMRRGDMMIGVGRKPMGDGDLN</sequence>
<gene>
    <name evidence="2" type="ORF">KTAU_25640</name>
</gene>
<evidence type="ECO:0000313" key="3">
    <source>
        <dbReference type="Proteomes" id="UP000334820"/>
    </source>
</evidence>